<feature type="domain" description="EamA" evidence="6">
    <location>
        <begin position="15"/>
        <end position="147"/>
    </location>
</feature>
<evidence type="ECO:0000259" key="6">
    <source>
        <dbReference type="Pfam" id="PF00892"/>
    </source>
</evidence>
<feature type="transmembrane region" description="Helical" evidence="5">
    <location>
        <begin position="256"/>
        <end position="271"/>
    </location>
</feature>
<name>A0A5J6MJE1_9PROT</name>
<dbReference type="Proteomes" id="UP000326202">
    <property type="component" value="Chromosome"/>
</dbReference>
<dbReference type="SUPFAM" id="SSF103481">
    <property type="entry name" value="Multidrug resistance efflux transporter EmrE"/>
    <property type="match status" value="2"/>
</dbReference>
<dbReference type="Pfam" id="PF00892">
    <property type="entry name" value="EamA"/>
    <property type="match status" value="2"/>
</dbReference>
<feature type="transmembrane region" description="Helical" evidence="5">
    <location>
        <begin position="38"/>
        <end position="57"/>
    </location>
</feature>
<dbReference type="InterPro" id="IPR050638">
    <property type="entry name" value="AA-Vitamin_Transporters"/>
</dbReference>
<dbReference type="RefSeq" id="WP_151177918.1">
    <property type="nucleotide sequence ID" value="NZ_CP042906.1"/>
</dbReference>
<feature type="transmembrane region" description="Helical" evidence="5">
    <location>
        <begin position="101"/>
        <end position="121"/>
    </location>
</feature>
<evidence type="ECO:0000256" key="1">
    <source>
        <dbReference type="ARBA" id="ARBA00004141"/>
    </source>
</evidence>
<keyword evidence="4 5" id="KW-0472">Membrane</keyword>
<protein>
    <submittedName>
        <fullName evidence="7">Membrane protein</fullName>
    </submittedName>
</protein>
<gene>
    <name evidence="7" type="ORF">FRZ44_29850</name>
</gene>
<dbReference type="InterPro" id="IPR000620">
    <property type="entry name" value="EamA_dom"/>
</dbReference>
<organism evidence="7 8">
    <name type="scientific">Hypericibacter terrae</name>
    <dbReference type="NCBI Taxonomy" id="2602015"/>
    <lineage>
        <taxon>Bacteria</taxon>
        <taxon>Pseudomonadati</taxon>
        <taxon>Pseudomonadota</taxon>
        <taxon>Alphaproteobacteria</taxon>
        <taxon>Rhodospirillales</taxon>
        <taxon>Dongiaceae</taxon>
        <taxon>Hypericibacter</taxon>
    </lineage>
</organism>
<dbReference type="OrthoDB" id="9810556at2"/>
<proteinExistence type="predicted"/>
<feature type="transmembrane region" description="Helical" evidence="5">
    <location>
        <begin position="159"/>
        <end position="179"/>
    </location>
</feature>
<feature type="transmembrane region" description="Helical" evidence="5">
    <location>
        <begin position="191"/>
        <end position="209"/>
    </location>
</feature>
<dbReference type="GO" id="GO:0016020">
    <property type="term" value="C:membrane"/>
    <property type="evidence" value="ECO:0007669"/>
    <property type="project" value="UniProtKB-SubCell"/>
</dbReference>
<comment type="subcellular location">
    <subcellularLocation>
        <location evidence="1">Membrane</location>
        <topology evidence="1">Multi-pass membrane protein</topology>
    </subcellularLocation>
</comment>
<keyword evidence="8" id="KW-1185">Reference proteome</keyword>
<dbReference type="EMBL" id="CP042906">
    <property type="protein sequence ID" value="QEX17682.1"/>
    <property type="molecule type" value="Genomic_DNA"/>
</dbReference>
<evidence type="ECO:0000313" key="7">
    <source>
        <dbReference type="EMBL" id="QEX17682.1"/>
    </source>
</evidence>
<reference evidence="7 8" key="1">
    <citation type="submission" date="2019-08" db="EMBL/GenBank/DDBJ databases">
        <title>Hyperibacter terrae gen. nov., sp. nov. and Hyperibacter viscosus sp. nov., two new members in the family Rhodospirillaceae isolated from the rhizosphere of Hypericum perforatum.</title>
        <authorList>
            <person name="Noviana Z."/>
        </authorList>
    </citation>
    <scope>NUCLEOTIDE SEQUENCE [LARGE SCALE GENOMIC DNA]</scope>
    <source>
        <strain evidence="7 8">R5913</strain>
    </source>
</reference>
<feature type="transmembrane region" description="Helical" evidence="5">
    <location>
        <begin position="12"/>
        <end position="32"/>
    </location>
</feature>
<accession>A0A5J6MJE1</accession>
<evidence type="ECO:0000313" key="8">
    <source>
        <dbReference type="Proteomes" id="UP000326202"/>
    </source>
</evidence>
<feature type="transmembrane region" description="Helical" evidence="5">
    <location>
        <begin position="77"/>
        <end position="95"/>
    </location>
</feature>
<dbReference type="AlphaFoldDB" id="A0A5J6MJE1"/>
<dbReference type="KEGG" id="htq:FRZ44_29850"/>
<keyword evidence="3 5" id="KW-1133">Transmembrane helix</keyword>
<feature type="transmembrane region" description="Helical" evidence="5">
    <location>
        <begin position="133"/>
        <end position="153"/>
    </location>
</feature>
<keyword evidence="2 5" id="KW-0812">Transmembrane</keyword>
<dbReference type="PANTHER" id="PTHR32322:SF9">
    <property type="entry name" value="AMINO-ACID METABOLITE EFFLUX PUMP-RELATED"/>
    <property type="match status" value="1"/>
</dbReference>
<dbReference type="InterPro" id="IPR037185">
    <property type="entry name" value="EmrE-like"/>
</dbReference>
<evidence type="ECO:0000256" key="2">
    <source>
        <dbReference type="ARBA" id="ARBA00022692"/>
    </source>
</evidence>
<sequence>MTPDASKPTAKPVDYLLLLGLATLWGASYSLIKVGVETIPPITFIAARTVIAGALLLAIMRLRGIAMPRDPTTWRRFLFQALMNSVLPFTLIAWAEQTIDAGLAAILNSMTPIFTFLLTWLLMRPEPARLRKLVGVTMGFAGVTLIVGVGALGGVGRNVLAELAVIAATVCYAGAAIFGRKFSSLSPLAPAAGSLICGAVVLVPLSLILDRPWTLSPSAESLGALVGLAVCSTALAFVIFFRLVRTLGSVGTTAQAYLRAPIGVAIGVVTLGEQLAWSSGVGLLLVLAGVAAMTAQRLPSIRSLRSCRQPETIPAKQ</sequence>
<feature type="transmembrane region" description="Helical" evidence="5">
    <location>
        <begin position="221"/>
        <end position="244"/>
    </location>
</feature>
<dbReference type="PANTHER" id="PTHR32322">
    <property type="entry name" value="INNER MEMBRANE TRANSPORTER"/>
    <property type="match status" value="1"/>
</dbReference>
<evidence type="ECO:0000256" key="3">
    <source>
        <dbReference type="ARBA" id="ARBA00022989"/>
    </source>
</evidence>
<feature type="domain" description="EamA" evidence="6">
    <location>
        <begin position="161"/>
        <end position="293"/>
    </location>
</feature>
<evidence type="ECO:0000256" key="4">
    <source>
        <dbReference type="ARBA" id="ARBA00023136"/>
    </source>
</evidence>
<evidence type="ECO:0000256" key="5">
    <source>
        <dbReference type="SAM" id="Phobius"/>
    </source>
</evidence>